<comment type="caution">
    <text evidence="1">The sequence shown here is derived from an EMBL/GenBank/DDBJ whole genome shotgun (WGS) entry which is preliminary data.</text>
</comment>
<dbReference type="Proteomes" id="UP000822688">
    <property type="component" value="Chromosome V"/>
</dbReference>
<dbReference type="EMBL" id="CM026426">
    <property type="protein sequence ID" value="KAG0574159.1"/>
    <property type="molecule type" value="Genomic_DNA"/>
</dbReference>
<protein>
    <submittedName>
        <fullName evidence="1">Uncharacterized protein</fullName>
    </submittedName>
</protein>
<reference evidence="1" key="1">
    <citation type="submission" date="2020-06" db="EMBL/GenBank/DDBJ databases">
        <title>WGS assembly of Ceratodon purpureus strain R40.</title>
        <authorList>
            <person name="Carey S.B."/>
            <person name="Jenkins J."/>
            <person name="Shu S."/>
            <person name="Lovell J.T."/>
            <person name="Sreedasyam A."/>
            <person name="Maumus F."/>
            <person name="Tiley G.P."/>
            <person name="Fernandez-Pozo N."/>
            <person name="Barry K."/>
            <person name="Chen C."/>
            <person name="Wang M."/>
            <person name="Lipzen A."/>
            <person name="Daum C."/>
            <person name="Saski C.A."/>
            <person name="Payton A.C."/>
            <person name="Mcbreen J.C."/>
            <person name="Conrad R.E."/>
            <person name="Kollar L.M."/>
            <person name="Olsson S."/>
            <person name="Huttunen S."/>
            <person name="Landis J.B."/>
            <person name="Wickett N.J."/>
            <person name="Johnson M.G."/>
            <person name="Rensing S.A."/>
            <person name="Grimwood J."/>
            <person name="Schmutz J."/>
            <person name="Mcdaniel S.F."/>
        </authorList>
    </citation>
    <scope>NUCLEOTIDE SEQUENCE</scope>
    <source>
        <strain evidence="1">R40</strain>
    </source>
</reference>
<organism evidence="1 2">
    <name type="scientific">Ceratodon purpureus</name>
    <name type="common">Fire moss</name>
    <name type="synonym">Dicranum purpureum</name>
    <dbReference type="NCBI Taxonomy" id="3225"/>
    <lineage>
        <taxon>Eukaryota</taxon>
        <taxon>Viridiplantae</taxon>
        <taxon>Streptophyta</taxon>
        <taxon>Embryophyta</taxon>
        <taxon>Bryophyta</taxon>
        <taxon>Bryophytina</taxon>
        <taxon>Bryopsida</taxon>
        <taxon>Dicranidae</taxon>
        <taxon>Pseudoditrichales</taxon>
        <taxon>Ditrichaceae</taxon>
        <taxon>Ceratodon</taxon>
    </lineage>
</organism>
<name>A0A8T0HTU1_CERPU</name>
<dbReference type="AlphaFoldDB" id="A0A8T0HTU1"/>
<keyword evidence="2" id="KW-1185">Reference proteome</keyword>
<gene>
    <name evidence="1" type="ORF">KC19_VG239200</name>
</gene>
<proteinExistence type="predicted"/>
<accession>A0A8T0HTU1</accession>
<evidence type="ECO:0000313" key="2">
    <source>
        <dbReference type="Proteomes" id="UP000822688"/>
    </source>
</evidence>
<evidence type="ECO:0000313" key="1">
    <source>
        <dbReference type="EMBL" id="KAG0574159.1"/>
    </source>
</evidence>
<sequence>MLFTHGMNEITETPNSCSCRSAVDSISYSNTKVRSQIRIYLIKTFGVRLESEKFDPERFTNRGNYMFSNCTTHKNRTPRCENVMEPHKCLRGVMHCENAKIKLSEHSPYESALGTWYNRQLIHLR</sequence>